<dbReference type="AlphaFoldDB" id="A0A5P1FI84"/>
<dbReference type="Gramene" id="ONK78105">
    <property type="protein sequence ID" value="ONK78105"/>
    <property type="gene ID" value="A4U43_C02F14410"/>
</dbReference>
<protein>
    <submittedName>
        <fullName evidence="2">Uncharacterized protein</fullName>
    </submittedName>
</protein>
<sequence>MMEMEVIHLDESSPGRSNESPQGGGAKAITRDSEAGSSAGHGESSRYEKEPAEEELEPSLGLKYPFLQRVNELDDEEWGIVLDSCVAQSKAVEQFYLPRDNEYLRRVPNTVLHLSLQSYLVRGALME</sequence>
<reference evidence="3" key="1">
    <citation type="journal article" date="2017" name="Nat. Commun.">
        <title>The asparagus genome sheds light on the origin and evolution of a young Y chromosome.</title>
        <authorList>
            <person name="Harkess A."/>
            <person name="Zhou J."/>
            <person name="Xu C."/>
            <person name="Bowers J.E."/>
            <person name="Van der Hulst R."/>
            <person name="Ayyampalayam S."/>
            <person name="Mercati F."/>
            <person name="Riccardi P."/>
            <person name="McKain M.R."/>
            <person name="Kakrana A."/>
            <person name="Tang H."/>
            <person name="Ray J."/>
            <person name="Groenendijk J."/>
            <person name="Arikit S."/>
            <person name="Mathioni S.M."/>
            <person name="Nakano M."/>
            <person name="Shan H."/>
            <person name="Telgmann-Rauber A."/>
            <person name="Kanno A."/>
            <person name="Yue Z."/>
            <person name="Chen H."/>
            <person name="Li W."/>
            <person name="Chen Y."/>
            <person name="Xu X."/>
            <person name="Zhang Y."/>
            <person name="Luo S."/>
            <person name="Chen H."/>
            <person name="Gao J."/>
            <person name="Mao Z."/>
            <person name="Pires J.C."/>
            <person name="Luo M."/>
            <person name="Kudrna D."/>
            <person name="Wing R.A."/>
            <person name="Meyers B.C."/>
            <person name="Yi K."/>
            <person name="Kong H."/>
            <person name="Lavrijsen P."/>
            <person name="Sunseri F."/>
            <person name="Falavigna A."/>
            <person name="Ye Y."/>
            <person name="Leebens-Mack J.H."/>
            <person name="Chen G."/>
        </authorList>
    </citation>
    <scope>NUCLEOTIDE SEQUENCE [LARGE SCALE GENOMIC DNA]</scope>
    <source>
        <strain evidence="3">cv. DH0086</strain>
    </source>
</reference>
<evidence type="ECO:0000313" key="2">
    <source>
        <dbReference type="EMBL" id="ONK78105.1"/>
    </source>
</evidence>
<dbReference type="EMBL" id="CM007382">
    <property type="protein sequence ID" value="ONK78105.1"/>
    <property type="molecule type" value="Genomic_DNA"/>
</dbReference>
<feature type="compositionally biased region" description="Basic and acidic residues" evidence="1">
    <location>
        <begin position="1"/>
        <end position="13"/>
    </location>
</feature>
<accession>A0A5P1FI84</accession>
<keyword evidence="3" id="KW-1185">Reference proteome</keyword>
<proteinExistence type="predicted"/>
<name>A0A5P1FI84_ASPOF</name>
<feature type="region of interest" description="Disordered" evidence="1">
    <location>
        <begin position="1"/>
        <end position="58"/>
    </location>
</feature>
<gene>
    <name evidence="2" type="ORF">A4U43_C02F14410</name>
</gene>
<dbReference type="Proteomes" id="UP000243459">
    <property type="component" value="Chromosome 2"/>
</dbReference>
<evidence type="ECO:0000313" key="3">
    <source>
        <dbReference type="Proteomes" id="UP000243459"/>
    </source>
</evidence>
<evidence type="ECO:0000256" key="1">
    <source>
        <dbReference type="SAM" id="MobiDB-lite"/>
    </source>
</evidence>
<organism evidence="2 3">
    <name type="scientific">Asparagus officinalis</name>
    <name type="common">Garden asparagus</name>
    <dbReference type="NCBI Taxonomy" id="4686"/>
    <lineage>
        <taxon>Eukaryota</taxon>
        <taxon>Viridiplantae</taxon>
        <taxon>Streptophyta</taxon>
        <taxon>Embryophyta</taxon>
        <taxon>Tracheophyta</taxon>
        <taxon>Spermatophyta</taxon>
        <taxon>Magnoliopsida</taxon>
        <taxon>Liliopsida</taxon>
        <taxon>Asparagales</taxon>
        <taxon>Asparagaceae</taxon>
        <taxon>Asparagoideae</taxon>
        <taxon>Asparagus</taxon>
    </lineage>
</organism>